<proteinExistence type="predicted"/>
<gene>
    <name evidence="4" type="ORF">F3S47_09010</name>
</gene>
<dbReference type="CDD" id="cd05379">
    <property type="entry name" value="CAP_bacterial"/>
    <property type="match status" value="1"/>
</dbReference>
<keyword evidence="2" id="KW-0732">Signal</keyword>
<organism evidence="4 5">
    <name type="scientific">Histidinibacterium aquaticum</name>
    <dbReference type="NCBI Taxonomy" id="2613962"/>
    <lineage>
        <taxon>Bacteria</taxon>
        <taxon>Pseudomonadati</taxon>
        <taxon>Pseudomonadota</taxon>
        <taxon>Alphaproteobacteria</taxon>
        <taxon>Rhodobacterales</taxon>
        <taxon>Paracoccaceae</taxon>
        <taxon>Histidinibacterium</taxon>
    </lineage>
</organism>
<feature type="chain" id="PRO_5023894288" evidence="2">
    <location>
        <begin position="23"/>
        <end position="153"/>
    </location>
</feature>
<feature type="signal peptide" evidence="2">
    <location>
        <begin position="1"/>
        <end position="22"/>
    </location>
</feature>
<feature type="domain" description="SCP" evidence="3">
    <location>
        <begin position="43"/>
        <end position="139"/>
    </location>
</feature>
<dbReference type="InterPro" id="IPR035940">
    <property type="entry name" value="CAP_sf"/>
</dbReference>
<evidence type="ECO:0000256" key="1">
    <source>
        <dbReference type="SAM" id="MobiDB-lite"/>
    </source>
</evidence>
<evidence type="ECO:0000313" key="5">
    <source>
        <dbReference type="Proteomes" id="UP000326554"/>
    </source>
</evidence>
<dbReference type="PROSITE" id="PS51257">
    <property type="entry name" value="PROKAR_LIPOPROTEIN"/>
    <property type="match status" value="1"/>
</dbReference>
<evidence type="ECO:0000259" key="3">
    <source>
        <dbReference type="Pfam" id="PF00188"/>
    </source>
</evidence>
<reference evidence="4 5" key="1">
    <citation type="submission" date="2019-09" db="EMBL/GenBank/DDBJ databases">
        <authorList>
            <person name="Park J.-S."/>
            <person name="Choi H.-J."/>
        </authorList>
    </citation>
    <scope>NUCLEOTIDE SEQUENCE [LARGE SCALE GENOMIC DNA]</scope>
    <source>
        <strain evidence="4 5">176SS1-4</strain>
    </source>
</reference>
<dbReference type="AlphaFoldDB" id="A0A5J5GPL0"/>
<dbReference type="PANTHER" id="PTHR31157">
    <property type="entry name" value="SCP DOMAIN-CONTAINING PROTEIN"/>
    <property type="match status" value="1"/>
</dbReference>
<feature type="region of interest" description="Disordered" evidence="1">
    <location>
        <begin position="22"/>
        <end position="42"/>
    </location>
</feature>
<evidence type="ECO:0000313" key="4">
    <source>
        <dbReference type="EMBL" id="KAA9009372.1"/>
    </source>
</evidence>
<dbReference type="EMBL" id="VYQE01000002">
    <property type="protein sequence ID" value="KAA9009372.1"/>
    <property type="molecule type" value="Genomic_DNA"/>
</dbReference>
<accession>A0A5J5GPL0</accession>
<dbReference type="Gene3D" id="3.40.33.10">
    <property type="entry name" value="CAP"/>
    <property type="match status" value="1"/>
</dbReference>
<dbReference type="PANTHER" id="PTHR31157:SF1">
    <property type="entry name" value="SCP DOMAIN-CONTAINING PROTEIN"/>
    <property type="match status" value="1"/>
</dbReference>
<sequence>MRSILSLISAALVAGCAATTDAPTATPARSETLSTSSSPTLSGYRNAAGLPALRSSPRLARAAQVQADYMARTGRFSHAGAGGSRVASRVSAQNYCYTAAAENIAYGQPSEAHALTGWMNSPSHRRHILNPMFTEVGLGNRNGFWVMVLGRPC</sequence>
<dbReference type="Pfam" id="PF00188">
    <property type="entry name" value="CAP"/>
    <property type="match status" value="1"/>
</dbReference>
<dbReference type="Proteomes" id="UP000326554">
    <property type="component" value="Unassembled WGS sequence"/>
</dbReference>
<name>A0A5J5GPL0_9RHOB</name>
<keyword evidence="5" id="KW-1185">Reference proteome</keyword>
<dbReference type="RefSeq" id="WP_150444905.1">
    <property type="nucleotide sequence ID" value="NZ_VYQE01000002.1"/>
</dbReference>
<dbReference type="SUPFAM" id="SSF55797">
    <property type="entry name" value="PR-1-like"/>
    <property type="match status" value="1"/>
</dbReference>
<comment type="caution">
    <text evidence="4">The sequence shown here is derived from an EMBL/GenBank/DDBJ whole genome shotgun (WGS) entry which is preliminary data.</text>
</comment>
<evidence type="ECO:0000256" key="2">
    <source>
        <dbReference type="SAM" id="SignalP"/>
    </source>
</evidence>
<dbReference type="InterPro" id="IPR014044">
    <property type="entry name" value="CAP_dom"/>
</dbReference>
<protein>
    <submittedName>
        <fullName evidence="4">CAP domain-containing protein</fullName>
    </submittedName>
</protein>